<dbReference type="STRING" id="494016.SAMN04487965_0003"/>
<dbReference type="InterPro" id="IPR002716">
    <property type="entry name" value="PIN_dom"/>
</dbReference>
<dbReference type="Pfam" id="PF01850">
    <property type="entry name" value="PIN"/>
    <property type="match status" value="1"/>
</dbReference>
<dbReference type="PANTHER" id="PTHR39664">
    <property type="match status" value="1"/>
</dbReference>
<dbReference type="PANTHER" id="PTHR39664:SF2">
    <property type="entry name" value="NUCLEIC ACID-BINDING PROTEIN, CONTAINING PIN DOMAIN-RELATED"/>
    <property type="match status" value="1"/>
</dbReference>
<gene>
    <name evidence="2" type="ORF">SAMN04487965_0003</name>
</gene>
<organism evidence="2 3">
    <name type="scientific">Microbulbifer donghaiensis</name>
    <dbReference type="NCBI Taxonomy" id="494016"/>
    <lineage>
        <taxon>Bacteria</taxon>
        <taxon>Pseudomonadati</taxon>
        <taxon>Pseudomonadota</taxon>
        <taxon>Gammaproteobacteria</taxon>
        <taxon>Cellvibrionales</taxon>
        <taxon>Microbulbiferaceae</taxon>
        <taxon>Microbulbifer</taxon>
    </lineage>
</organism>
<dbReference type="InterPro" id="IPR029060">
    <property type="entry name" value="PIN-like_dom_sf"/>
</dbReference>
<sequence>MDRVNLDSNVLIRYIAQDDEQHSRVASELIEAEGFRGVVTPVVLVEVIWVLLRLYSAQKADIVRVVDALLTSSGIEILEDGKVAAALERYQKHSAVFSDCLIIELGQSLPGCKGTVTFDKKAAKAGMKLLASGS</sequence>
<protein>
    <submittedName>
        <fullName evidence="2">Predicted nucleic-acid-binding protein, contains PIN domain</fullName>
    </submittedName>
</protein>
<feature type="domain" description="PIN" evidence="1">
    <location>
        <begin position="6"/>
        <end position="124"/>
    </location>
</feature>
<dbReference type="AlphaFoldDB" id="A0A1M4TXD9"/>
<dbReference type="Gene3D" id="3.40.50.1010">
    <property type="entry name" value="5'-nuclease"/>
    <property type="match status" value="1"/>
</dbReference>
<accession>A0A1M4TXD9</accession>
<evidence type="ECO:0000259" key="1">
    <source>
        <dbReference type="Pfam" id="PF01850"/>
    </source>
</evidence>
<dbReference type="OrthoDB" id="32974at2"/>
<dbReference type="Proteomes" id="UP000184170">
    <property type="component" value="Unassembled WGS sequence"/>
</dbReference>
<reference evidence="3" key="1">
    <citation type="submission" date="2016-11" db="EMBL/GenBank/DDBJ databases">
        <authorList>
            <person name="Varghese N."/>
            <person name="Submissions S."/>
        </authorList>
    </citation>
    <scope>NUCLEOTIDE SEQUENCE [LARGE SCALE GENOMIC DNA]</scope>
    <source>
        <strain evidence="3">CGMCC 1.7063</strain>
    </source>
</reference>
<dbReference type="SUPFAM" id="SSF88723">
    <property type="entry name" value="PIN domain-like"/>
    <property type="match status" value="1"/>
</dbReference>
<name>A0A1M4TXD9_9GAMM</name>
<proteinExistence type="predicted"/>
<dbReference type="RefSeq" id="WP_073270231.1">
    <property type="nucleotide sequence ID" value="NZ_FQVA01000001.1"/>
</dbReference>
<keyword evidence="3" id="KW-1185">Reference proteome</keyword>
<evidence type="ECO:0000313" key="3">
    <source>
        <dbReference type="Proteomes" id="UP000184170"/>
    </source>
</evidence>
<dbReference type="EMBL" id="FQVA01000001">
    <property type="protein sequence ID" value="SHE49083.1"/>
    <property type="molecule type" value="Genomic_DNA"/>
</dbReference>
<evidence type="ECO:0000313" key="2">
    <source>
        <dbReference type="EMBL" id="SHE49083.1"/>
    </source>
</evidence>